<dbReference type="SUPFAM" id="SSF54060">
    <property type="entry name" value="His-Me finger endonucleases"/>
    <property type="match status" value="1"/>
</dbReference>
<feature type="domain" description="DNA/RNA non-specific endonuclease/pyrophosphatase/phosphodiesterase" evidence="3">
    <location>
        <begin position="312"/>
        <end position="519"/>
    </location>
</feature>
<dbReference type="Gene3D" id="3.40.570.10">
    <property type="entry name" value="Extracellular Endonuclease, subunit A"/>
    <property type="match status" value="1"/>
</dbReference>
<dbReference type="SMART" id="SM00892">
    <property type="entry name" value="Endonuclease_NS"/>
    <property type="match status" value="1"/>
</dbReference>
<dbReference type="PANTHER" id="PTHR13966">
    <property type="entry name" value="ENDONUCLEASE RELATED"/>
    <property type="match status" value="1"/>
</dbReference>
<keyword evidence="5" id="KW-1185">Reference proteome</keyword>
<evidence type="ECO:0008006" key="6">
    <source>
        <dbReference type="Google" id="ProtNLM"/>
    </source>
</evidence>
<dbReference type="EMBL" id="BAAFSF010000004">
    <property type="protein sequence ID" value="GAB1252084.1"/>
    <property type="molecule type" value="Genomic_DNA"/>
</dbReference>
<proteinExistence type="predicted"/>
<sequence>MTDSKWQSGDAIGVFMLPNGASLAEGTQRESNACFQTTEDNTPSALFTAHSTADQITLPESEAVDFVAYYPFEAAFASQVKKEIEYIAGSPLPDFLYSASAKNITRSANAGKVIPLQFRHVMSEVVVNLFYKDNTPVQAASVQLTDLQLNGSFSLVDGVVGSPSASVKRGDIALQKKEGTTNSYTAILIPTAKGEQTLFSVQINGKRFTYTPPIESYEGGKRYTFNLKLNQDQQLGLVRGVEGIIQDRDTGESVSNNLFPDQENEHDDRPNAANNWKGESGTTTSSAHIKRLEMPRPTGGANNWYVTHSVNGTVNYSLEYDVNHKGPRFVAFTFDEVNKQNNTPRTKAWSWDPFIPQKYAAGSSSNNFGYKGSGYSRGHMVASADRLSSAAANKQTFYYTNMSPQLQPFNGGVWEQLESLVQDWGHTATATKIYYVAKGAVLDGPTVKGKTTSGITIPKYYWMAILISDGANYYSIAFLMDHDKPERVSKGGRWSSYAMSVNELEEFTGVDLFFNLPDSIEESIEGQNPVNYTSVWGNIF</sequence>
<reference evidence="4 5" key="1">
    <citation type="journal article" date="2025" name="Int. J. Syst. Evol. Microbiol.">
        <title>Desulfovibrio falkowii sp. nov., Porphyromonas miyakawae sp. nov., Mediterraneibacter flintii sp. nov. and Owariibacterium komagatae gen. nov., sp. nov., isolated from human faeces.</title>
        <authorList>
            <person name="Hamaguchi T."/>
            <person name="Ohara M."/>
            <person name="Hisatomi A."/>
            <person name="Sekiguchi K."/>
            <person name="Takeda J.I."/>
            <person name="Ueyama J."/>
            <person name="Ito M."/>
            <person name="Nishiwaki H."/>
            <person name="Ogi T."/>
            <person name="Hirayama M."/>
            <person name="Ohkuma M."/>
            <person name="Sakamoto M."/>
            <person name="Ohno K."/>
        </authorList>
    </citation>
    <scope>NUCLEOTIDE SEQUENCE [LARGE SCALE GENOMIC DNA]</scope>
    <source>
        <strain evidence="4 5">13CB11C</strain>
    </source>
</reference>
<dbReference type="Pfam" id="PF13149">
    <property type="entry name" value="Mfa_like_1"/>
    <property type="match status" value="1"/>
</dbReference>
<dbReference type="Gene3D" id="2.60.40.2620">
    <property type="entry name" value="Fimbrillin-like"/>
    <property type="match status" value="1"/>
</dbReference>
<evidence type="ECO:0000313" key="5">
    <source>
        <dbReference type="Proteomes" id="UP001628220"/>
    </source>
</evidence>
<dbReference type="InterPro" id="IPR040255">
    <property type="entry name" value="Non-specific_endonuclease"/>
</dbReference>
<dbReference type="InterPro" id="IPR042278">
    <property type="entry name" value="Mfa-like_1_N"/>
</dbReference>
<dbReference type="InterPro" id="IPR020821">
    <property type="entry name" value="ENPP1-3/EXOG-like_nuc-like"/>
</dbReference>
<dbReference type="CDD" id="cd13120">
    <property type="entry name" value="BF2867_like_N"/>
    <property type="match status" value="1"/>
</dbReference>
<dbReference type="InterPro" id="IPR044925">
    <property type="entry name" value="His-Me_finger_sf"/>
</dbReference>
<dbReference type="Pfam" id="PF01223">
    <property type="entry name" value="Endonuclease_NS"/>
    <property type="match status" value="1"/>
</dbReference>
<dbReference type="SMART" id="SM00477">
    <property type="entry name" value="NUC"/>
    <property type="match status" value="1"/>
</dbReference>
<evidence type="ECO:0000259" key="2">
    <source>
        <dbReference type="SMART" id="SM00477"/>
    </source>
</evidence>
<gene>
    <name evidence="4" type="ORF">Tsumi_11900</name>
</gene>
<feature type="domain" description="ENPP1-3/EXOG-like endonuclease/phosphodiesterase" evidence="2">
    <location>
        <begin position="313"/>
        <end position="519"/>
    </location>
</feature>
<dbReference type="InterPro" id="IPR044929">
    <property type="entry name" value="DNA/RNA_non-sp_Endonuclease_sf"/>
</dbReference>
<organism evidence="4 5">
    <name type="scientific">Porphyromonas miyakawae</name>
    <dbReference type="NCBI Taxonomy" id="3137470"/>
    <lineage>
        <taxon>Bacteria</taxon>
        <taxon>Pseudomonadati</taxon>
        <taxon>Bacteroidota</taxon>
        <taxon>Bacteroidia</taxon>
        <taxon>Bacteroidales</taxon>
        <taxon>Porphyromonadaceae</taxon>
        <taxon>Porphyromonas</taxon>
    </lineage>
</organism>
<dbReference type="InterPro" id="IPR025049">
    <property type="entry name" value="Mfa-like_1"/>
</dbReference>
<dbReference type="CDD" id="cd13121">
    <property type="entry name" value="BF2867_like_C"/>
    <property type="match status" value="1"/>
</dbReference>
<comment type="caution">
    <text evidence="4">The sequence shown here is derived from an EMBL/GenBank/DDBJ whole genome shotgun (WGS) entry which is preliminary data.</text>
</comment>
<dbReference type="Gene3D" id="2.60.40.2630">
    <property type="match status" value="1"/>
</dbReference>
<protein>
    <recommendedName>
        <fullName evidence="6">DNA/RNA non-specific endonuclease</fullName>
    </recommendedName>
</protein>
<evidence type="ECO:0000259" key="3">
    <source>
        <dbReference type="SMART" id="SM00892"/>
    </source>
</evidence>
<feature type="region of interest" description="Disordered" evidence="1">
    <location>
        <begin position="258"/>
        <end position="286"/>
    </location>
</feature>
<evidence type="ECO:0000256" key="1">
    <source>
        <dbReference type="SAM" id="MobiDB-lite"/>
    </source>
</evidence>
<accession>A0ABQ0E2X2</accession>
<dbReference type="InterPro" id="IPR001604">
    <property type="entry name" value="Endo_G_ENPP1-like_dom"/>
</dbReference>
<dbReference type="PANTHER" id="PTHR13966:SF5">
    <property type="entry name" value="ENDONUCLEASE G, MITOCHONDRIAL"/>
    <property type="match status" value="1"/>
</dbReference>
<evidence type="ECO:0000313" key="4">
    <source>
        <dbReference type="EMBL" id="GAB1252084.1"/>
    </source>
</evidence>
<name>A0ABQ0E2X2_9PORP</name>
<dbReference type="Proteomes" id="UP001628220">
    <property type="component" value="Unassembled WGS sequence"/>
</dbReference>